<evidence type="ECO:0000256" key="9">
    <source>
        <dbReference type="ARBA" id="ARBA00052530"/>
    </source>
</evidence>
<dbReference type="InterPro" id="IPR033640">
    <property type="entry name" value="FAR_C"/>
</dbReference>
<keyword evidence="5 10" id="KW-0521">NADP</keyword>
<keyword evidence="10" id="KW-0560">Oxidoreductase</keyword>
<gene>
    <name evidence="13" type="primary">AUGUSTUS-3.0.2_10578</name>
    <name evidence="13" type="ORF">TcasGA2_TC010578</name>
</gene>
<comment type="catalytic activity">
    <reaction evidence="9 10">
        <text>a long-chain fatty acyl-CoA + 2 NADPH + 2 H(+) = a long-chain primary fatty alcohol + 2 NADP(+) + CoA</text>
        <dbReference type="Rhea" id="RHEA:52716"/>
        <dbReference type="ChEBI" id="CHEBI:15378"/>
        <dbReference type="ChEBI" id="CHEBI:57287"/>
        <dbReference type="ChEBI" id="CHEBI:57783"/>
        <dbReference type="ChEBI" id="CHEBI:58349"/>
        <dbReference type="ChEBI" id="CHEBI:77396"/>
        <dbReference type="ChEBI" id="CHEBI:83139"/>
        <dbReference type="EC" id="1.2.1.84"/>
    </reaction>
</comment>
<dbReference type="AlphaFoldDB" id="D6WUD1"/>
<dbReference type="GO" id="GO:0005777">
    <property type="term" value="C:peroxisome"/>
    <property type="evidence" value="ECO:0000318"/>
    <property type="project" value="GO_Central"/>
</dbReference>
<feature type="transmembrane region" description="Helical" evidence="10">
    <location>
        <begin position="359"/>
        <end position="376"/>
    </location>
</feature>
<feature type="transmembrane region" description="Helical" evidence="10">
    <location>
        <begin position="470"/>
        <end position="494"/>
    </location>
</feature>
<dbReference type="InParanoid" id="D6WUD1"/>
<keyword evidence="4 10" id="KW-0812">Transmembrane</keyword>
<feature type="domain" description="Thioester reductase (TE)" evidence="12">
    <location>
        <begin position="22"/>
        <end position="289"/>
    </location>
</feature>
<dbReference type="HOGENOM" id="CLU_024661_0_2_1"/>
<evidence type="ECO:0000313" key="14">
    <source>
        <dbReference type="Proteomes" id="UP000007266"/>
    </source>
</evidence>
<dbReference type="FunFam" id="3.40.50.720:FF:000143">
    <property type="entry name" value="Fatty acyl-CoA reductase"/>
    <property type="match status" value="1"/>
</dbReference>
<protein>
    <recommendedName>
        <fullName evidence="10">Fatty acyl-CoA reductase</fullName>
        <ecNumber evidence="10">1.2.1.84</ecNumber>
    </recommendedName>
</protein>
<reference evidence="13 14" key="1">
    <citation type="journal article" date="2008" name="Nature">
        <title>The genome of the model beetle and pest Tribolium castaneum.</title>
        <authorList>
            <consortium name="Tribolium Genome Sequencing Consortium"/>
            <person name="Richards S."/>
            <person name="Gibbs R.A."/>
            <person name="Weinstock G.M."/>
            <person name="Brown S.J."/>
            <person name="Denell R."/>
            <person name="Beeman R.W."/>
            <person name="Gibbs R."/>
            <person name="Beeman R.W."/>
            <person name="Brown S.J."/>
            <person name="Bucher G."/>
            <person name="Friedrich M."/>
            <person name="Grimmelikhuijzen C.J."/>
            <person name="Klingler M."/>
            <person name="Lorenzen M."/>
            <person name="Richards S."/>
            <person name="Roth S."/>
            <person name="Schroder R."/>
            <person name="Tautz D."/>
            <person name="Zdobnov E.M."/>
            <person name="Muzny D."/>
            <person name="Gibbs R.A."/>
            <person name="Weinstock G.M."/>
            <person name="Attaway T."/>
            <person name="Bell S."/>
            <person name="Buhay C.J."/>
            <person name="Chandrabose M.N."/>
            <person name="Chavez D."/>
            <person name="Clerk-Blankenburg K.P."/>
            <person name="Cree A."/>
            <person name="Dao M."/>
            <person name="Davis C."/>
            <person name="Chacko J."/>
            <person name="Dinh H."/>
            <person name="Dugan-Rocha S."/>
            <person name="Fowler G."/>
            <person name="Garner T.T."/>
            <person name="Garnes J."/>
            <person name="Gnirke A."/>
            <person name="Hawes A."/>
            <person name="Hernandez J."/>
            <person name="Hines S."/>
            <person name="Holder M."/>
            <person name="Hume J."/>
            <person name="Jhangiani S.N."/>
            <person name="Joshi V."/>
            <person name="Khan Z.M."/>
            <person name="Jackson L."/>
            <person name="Kovar C."/>
            <person name="Kowis A."/>
            <person name="Lee S."/>
            <person name="Lewis L.R."/>
            <person name="Margolis J."/>
            <person name="Morgan M."/>
            <person name="Nazareth L.V."/>
            <person name="Nguyen N."/>
            <person name="Okwuonu G."/>
            <person name="Parker D."/>
            <person name="Richards S."/>
            <person name="Ruiz S.J."/>
            <person name="Santibanez J."/>
            <person name="Savard J."/>
            <person name="Scherer S.E."/>
            <person name="Schneider B."/>
            <person name="Sodergren E."/>
            <person name="Tautz D."/>
            <person name="Vattahil S."/>
            <person name="Villasana D."/>
            <person name="White C.S."/>
            <person name="Wright R."/>
            <person name="Park Y."/>
            <person name="Beeman R.W."/>
            <person name="Lord J."/>
            <person name="Oppert B."/>
            <person name="Lorenzen M."/>
            <person name="Brown S."/>
            <person name="Wang L."/>
            <person name="Savard J."/>
            <person name="Tautz D."/>
            <person name="Richards S."/>
            <person name="Weinstock G."/>
            <person name="Gibbs R.A."/>
            <person name="Liu Y."/>
            <person name="Worley K."/>
            <person name="Weinstock G."/>
            <person name="Elsik C.G."/>
            <person name="Reese J.T."/>
            <person name="Elhaik E."/>
            <person name="Landan G."/>
            <person name="Graur D."/>
            <person name="Arensburger P."/>
            <person name="Atkinson P."/>
            <person name="Beeman R.W."/>
            <person name="Beidler J."/>
            <person name="Brown S.J."/>
            <person name="Demuth J.P."/>
            <person name="Drury D.W."/>
            <person name="Du Y.Z."/>
            <person name="Fujiwara H."/>
            <person name="Lorenzen M."/>
            <person name="Maselli V."/>
            <person name="Osanai M."/>
            <person name="Park Y."/>
            <person name="Robertson H.M."/>
            <person name="Tu Z."/>
            <person name="Wang J.J."/>
            <person name="Wang S."/>
            <person name="Richards S."/>
            <person name="Song H."/>
            <person name="Zhang L."/>
            <person name="Sodergren E."/>
            <person name="Werner D."/>
            <person name="Stanke M."/>
            <person name="Morgenstern B."/>
            <person name="Solovyev V."/>
            <person name="Kosarev P."/>
            <person name="Brown G."/>
            <person name="Chen H.C."/>
            <person name="Ermolaeva O."/>
            <person name="Hlavina W."/>
            <person name="Kapustin Y."/>
            <person name="Kiryutin B."/>
            <person name="Kitts P."/>
            <person name="Maglott D."/>
            <person name="Pruitt K."/>
            <person name="Sapojnikov V."/>
            <person name="Souvorov A."/>
            <person name="Mackey A.J."/>
            <person name="Waterhouse R.M."/>
            <person name="Wyder S."/>
            <person name="Zdobnov E.M."/>
            <person name="Zdobnov E.M."/>
            <person name="Wyder S."/>
            <person name="Kriventseva E.V."/>
            <person name="Kadowaki T."/>
            <person name="Bork P."/>
            <person name="Aranda M."/>
            <person name="Bao R."/>
            <person name="Beermann A."/>
            <person name="Berns N."/>
            <person name="Bolognesi R."/>
            <person name="Bonneton F."/>
            <person name="Bopp D."/>
            <person name="Brown S.J."/>
            <person name="Bucher G."/>
            <person name="Butts T."/>
            <person name="Chaumot A."/>
            <person name="Denell R.E."/>
            <person name="Ferrier D.E."/>
            <person name="Friedrich M."/>
            <person name="Gordon C.M."/>
            <person name="Jindra M."/>
            <person name="Klingler M."/>
            <person name="Lan Q."/>
            <person name="Lattorff H.M."/>
            <person name="Laudet V."/>
            <person name="von Levetsow C."/>
            <person name="Liu Z."/>
            <person name="Lutz R."/>
            <person name="Lynch J.A."/>
            <person name="da Fonseca R.N."/>
            <person name="Posnien N."/>
            <person name="Reuter R."/>
            <person name="Roth S."/>
            <person name="Savard J."/>
            <person name="Schinko J.B."/>
            <person name="Schmitt C."/>
            <person name="Schoppmeier M."/>
            <person name="Schroder R."/>
            <person name="Shippy T.D."/>
            <person name="Simonnet F."/>
            <person name="Marques-Souza H."/>
            <person name="Tautz D."/>
            <person name="Tomoyasu Y."/>
            <person name="Trauner J."/>
            <person name="Van der Zee M."/>
            <person name="Vervoort M."/>
            <person name="Wittkopp N."/>
            <person name="Wimmer E.A."/>
            <person name="Yang X."/>
            <person name="Jones A.K."/>
            <person name="Sattelle D.B."/>
            <person name="Ebert P.R."/>
            <person name="Nelson D."/>
            <person name="Scott J.G."/>
            <person name="Beeman R.W."/>
            <person name="Muthukrishnan S."/>
            <person name="Kramer K.J."/>
            <person name="Arakane Y."/>
            <person name="Beeman R.W."/>
            <person name="Zhu Q."/>
            <person name="Hogenkamp D."/>
            <person name="Dixit R."/>
            <person name="Oppert B."/>
            <person name="Jiang H."/>
            <person name="Zou Z."/>
            <person name="Marshall J."/>
            <person name="Elpidina E."/>
            <person name="Vinokurov K."/>
            <person name="Oppert C."/>
            <person name="Zou Z."/>
            <person name="Evans J."/>
            <person name="Lu Z."/>
            <person name="Zhao P."/>
            <person name="Sumathipala N."/>
            <person name="Altincicek B."/>
            <person name="Vilcinskas A."/>
            <person name="Williams M."/>
            <person name="Hultmark D."/>
            <person name="Hetru C."/>
            <person name="Jiang H."/>
            <person name="Grimmelikhuijzen C.J."/>
            <person name="Hauser F."/>
            <person name="Cazzamali G."/>
            <person name="Williamson M."/>
            <person name="Park Y."/>
            <person name="Li B."/>
            <person name="Tanaka Y."/>
            <person name="Predel R."/>
            <person name="Neupert S."/>
            <person name="Schachtner J."/>
            <person name="Verleyen P."/>
            <person name="Raible F."/>
            <person name="Bork P."/>
            <person name="Friedrich M."/>
            <person name="Walden K.K."/>
            <person name="Robertson H.M."/>
            <person name="Angeli S."/>
            <person name="Foret S."/>
            <person name="Bucher G."/>
            <person name="Schuetz S."/>
            <person name="Maleszka R."/>
            <person name="Wimmer E.A."/>
            <person name="Beeman R.W."/>
            <person name="Lorenzen M."/>
            <person name="Tomoyasu Y."/>
            <person name="Miller S.C."/>
            <person name="Grossmann D."/>
            <person name="Bucher G."/>
        </authorList>
    </citation>
    <scope>NUCLEOTIDE SEQUENCE [LARGE SCALE GENOMIC DNA]</scope>
    <source>
        <strain evidence="13 14">Georgia GA2</strain>
    </source>
</reference>
<sequence>MLEARAMKSQIAEFFANQTVFLTGGGGFLGKVLIEKLLRECSDVSKIYMLMRQKKGKTPQQRVSEVFDFPCFDYIKANNAAIIKKVHVIHGDCQKPDLGLDPEDVRVLKAETTCVIHAAASVRFDQSLKEASYNVRATRDILELAKQMANLKCFIFVSTAYSNPLNAHVKEDFYEPPIEAEKLLNVVNSLDDSVLQRVTPQLLGEWPNTYVYTKSISESLIRSIDTFPIAIIRPGIILSSAKEPMPGWIDNFYGPVGIATGAGVGVLKTFHAKRDAVAAMVPVDYVVNALLSIMWRIGTEKTKTPTVYNFAGHKTNKITWGQFTDNLRELYWIAIPKCLFWYVSFVLRENQISYKLTTFFSHTLFGYIIDFVLFCLGKRTLAVKGYARLHKTLDLIAWFSTRTWDFDDNNILKLWSEMGEEDKKIFDFNMEKLNWDAYLRDSAFGMRYFLLKESLETVPEAKRKLRIMFVAHYAIIILFWFLMYKLMTFMYGLFV</sequence>
<evidence type="ECO:0000256" key="1">
    <source>
        <dbReference type="ARBA" id="ARBA00004141"/>
    </source>
</evidence>
<comment type="function">
    <text evidence="10">Catalyzes the reduction of fatty acyl-CoA to fatty alcohols.</text>
</comment>
<evidence type="ECO:0000313" key="13">
    <source>
        <dbReference type="EMBL" id="EFA07221.2"/>
    </source>
</evidence>
<dbReference type="EC" id="1.2.1.84" evidence="10"/>
<keyword evidence="6 10" id="KW-1133">Transmembrane helix</keyword>
<dbReference type="Pfam" id="PF07993">
    <property type="entry name" value="NAD_binding_4"/>
    <property type="match status" value="1"/>
</dbReference>
<evidence type="ECO:0000259" key="11">
    <source>
        <dbReference type="Pfam" id="PF03015"/>
    </source>
</evidence>
<dbReference type="InterPro" id="IPR013120">
    <property type="entry name" value="FAR_NAD-bd"/>
</dbReference>
<dbReference type="CDD" id="cd05236">
    <property type="entry name" value="FAR-N_SDR_e"/>
    <property type="match status" value="1"/>
</dbReference>
<proteinExistence type="inferred from homology"/>
<evidence type="ECO:0000256" key="3">
    <source>
        <dbReference type="ARBA" id="ARBA00022516"/>
    </source>
</evidence>
<evidence type="ECO:0000256" key="8">
    <source>
        <dbReference type="ARBA" id="ARBA00023136"/>
    </source>
</evidence>
<feature type="domain" description="Fatty acyl-CoA reductase C-terminal" evidence="11">
    <location>
        <begin position="362"/>
        <end position="453"/>
    </location>
</feature>
<name>D6WUD1_TRICA</name>
<comment type="subcellular location">
    <subcellularLocation>
        <location evidence="1">Membrane</location>
        <topology evidence="1">Multi-pass membrane protein</topology>
    </subcellularLocation>
</comment>
<dbReference type="Proteomes" id="UP000007266">
    <property type="component" value="Linkage group 7"/>
</dbReference>
<dbReference type="InterPro" id="IPR026055">
    <property type="entry name" value="FAR"/>
</dbReference>
<accession>D6WUD1</accession>
<dbReference type="PANTHER" id="PTHR11011">
    <property type="entry name" value="MALE STERILITY PROTEIN 2-RELATED"/>
    <property type="match status" value="1"/>
</dbReference>
<dbReference type="EMBL" id="KQ971352">
    <property type="protein sequence ID" value="EFA07221.2"/>
    <property type="molecule type" value="Genomic_DNA"/>
</dbReference>
<dbReference type="PANTHER" id="PTHR11011:SF60">
    <property type="entry name" value="FATTY ACYL-COA REDUCTASE-RELATED"/>
    <property type="match status" value="1"/>
</dbReference>
<dbReference type="KEGG" id="tca:660572"/>
<reference evidence="13 14" key="2">
    <citation type="journal article" date="2010" name="Nucleic Acids Res.">
        <title>BeetleBase in 2010: revisions to provide comprehensive genomic information for Tribolium castaneum.</title>
        <authorList>
            <person name="Kim H.S."/>
            <person name="Murphy T."/>
            <person name="Xia J."/>
            <person name="Caragea D."/>
            <person name="Park Y."/>
            <person name="Beeman R.W."/>
            <person name="Lorenzen M.D."/>
            <person name="Butcher S."/>
            <person name="Manak J.R."/>
            <person name="Brown S.J."/>
        </authorList>
    </citation>
    <scope>GENOME REANNOTATION</scope>
    <source>
        <strain evidence="13 14">Georgia GA2</strain>
    </source>
</reference>
<evidence type="ECO:0000256" key="6">
    <source>
        <dbReference type="ARBA" id="ARBA00022989"/>
    </source>
</evidence>
<dbReference type="Gene3D" id="3.40.50.720">
    <property type="entry name" value="NAD(P)-binding Rossmann-like Domain"/>
    <property type="match status" value="1"/>
</dbReference>
<dbReference type="Pfam" id="PF03015">
    <property type="entry name" value="Sterile"/>
    <property type="match status" value="1"/>
</dbReference>
<evidence type="ECO:0000256" key="4">
    <source>
        <dbReference type="ARBA" id="ARBA00022692"/>
    </source>
</evidence>
<keyword evidence="3 10" id="KW-0444">Lipid biosynthesis</keyword>
<dbReference type="eggNOG" id="KOG1221">
    <property type="taxonomic scope" value="Eukaryota"/>
</dbReference>
<dbReference type="GO" id="GO:0080019">
    <property type="term" value="F:alcohol-forming very long-chain fatty acyl-CoA reductase activity"/>
    <property type="evidence" value="ECO:0000318"/>
    <property type="project" value="GO_Central"/>
</dbReference>
<dbReference type="GO" id="GO:0016020">
    <property type="term" value="C:membrane"/>
    <property type="evidence" value="ECO:0007669"/>
    <property type="project" value="UniProtKB-SubCell"/>
</dbReference>
<keyword evidence="7 10" id="KW-0443">Lipid metabolism</keyword>
<evidence type="ECO:0000256" key="10">
    <source>
        <dbReference type="RuleBase" id="RU363097"/>
    </source>
</evidence>
<dbReference type="GO" id="GO:0035336">
    <property type="term" value="P:long-chain fatty-acyl-CoA metabolic process"/>
    <property type="evidence" value="ECO:0000318"/>
    <property type="project" value="GO_Central"/>
</dbReference>
<evidence type="ECO:0000259" key="12">
    <source>
        <dbReference type="Pfam" id="PF07993"/>
    </source>
</evidence>
<evidence type="ECO:0000256" key="2">
    <source>
        <dbReference type="ARBA" id="ARBA00005928"/>
    </source>
</evidence>
<dbReference type="SUPFAM" id="SSF51735">
    <property type="entry name" value="NAD(P)-binding Rossmann-fold domains"/>
    <property type="match status" value="1"/>
</dbReference>
<evidence type="ECO:0000256" key="7">
    <source>
        <dbReference type="ARBA" id="ARBA00023098"/>
    </source>
</evidence>
<organism evidence="13 14">
    <name type="scientific">Tribolium castaneum</name>
    <name type="common">Red flour beetle</name>
    <dbReference type="NCBI Taxonomy" id="7070"/>
    <lineage>
        <taxon>Eukaryota</taxon>
        <taxon>Metazoa</taxon>
        <taxon>Ecdysozoa</taxon>
        <taxon>Arthropoda</taxon>
        <taxon>Hexapoda</taxon>
        <taxon>Insecta</taxon>
        <taxon>Pterygota</taxon>
        <taxon>Neoptera</taxon>
        <taxon>Endopterygota</taxon>
        <taxon>Coleoptera</taxon>
        <taxon>Polyphaga</taxon>
        <taxon>Cucujiformia</taxon>
        <taxon>Tenebrionidae</taxon>
        <taxon>Tenebrionidae incertae sedis</taxon>
        <taxon>Tribolium</taxon>
    </lineage>
</organism>
<keyword evidence="8 10" id="KW-0472">Membrane</keyword>
<keyword evidence="14" id="KW-1185">Reference proteome</keyword>
<comment type="similarity">
    <text evidence="2 10">Belongs to the fatty acyl-CoA reductase family.</text>
</comment>
<evidence type="ECO:0000256" key="5">
    <source>
        <dbReference type="ARBA" id="ARBA00022857"/>
    </source>
</evidence>
<dbReference type="GO" id="GO:0102965">
    <property type="term" value="F:alcohol-forming long-chain fatty acyl-CoA reductase activity"/>
    <property type="evidence" value="ECO:0007669"/>
    <property type="project" value="UniProtKB-EC"/>
</dbReference>
<dbReference type="STRING" id="7070.D6WUD1"/>
<dbReference type="OrthoDB" id="429813at2759"/>
<dbReference type="CDD" id="cd09071">
    <property type="entry name" value="FAR_C"/>
    <property type="match status" value="1"/>
</dbReference>
<dbReference type="InterPro" id="IPR036291">
    <property type="entry name" value="NAD(P)-bd_dom_sf"/>
</dbReference>
<dbReference type="OMA" id="ALDWDSY"/>